<feature type="region of interest" description="Disordered" evidence="1">
    <location>
        <begin position="1"/>
        <end position="47"/>
    </location>
</feature>
<name>A0ABQ9LVH1_HEVBR</name>
<gene>
    <name evidence="3" type="ORF">P3X46_015211</name>
</gene>
<dbReference type="Proteomes" id="UP001174677">
    <property type="component" value="Chromosome 9"/>
</dbReference>
<evidence type="ECO:0000259" key="2">
    <source>
        <dbReference type="Pfam" id="PF20235"/>
    </source>
</evidence>
<dbReference type="InterPro" id="IPR046934">
    <property type="entry name" value="PIR2-like"/>
</dbReference>
<accession>A0ABQ9LVH1</accession>
<proteinExistence type="predicted"/>
<keyword evidence="4" id="KW-1185">Reference proteome</keyword>
<evidence type="ECO:0000313" key="3">
    <source>
        <dbReference type="EMBL" id="KAJ9171911.1"/>
    </source>
</evidence>
<dbReference type="InterPro" id="IPR046527">
    <property type="entry name" value="PIR2-like_helical"/>
</dbReference>
<dbReference type="PANTHER" id="PTHR46405:SF4">
    <property type="entry name" value="E3 UBIQUITIN-PROTEIN LIGASE RF298-RELATED"/>
    <property type="match status" value="1"/>
</dbReference>
<dbReference type="PANTHER" id="PTHR46405">
    <property type="entry name" value="OS05G0141500 PROTEIN"/>
    <property type="match status" value="1"/>
</dbReference>
<feature type="compositionally biased region" description="Low complexity" evidence="1">
    <location>
        <begin position="1"/>
        <end position="20"/>
    </location>
</feature>
<feature type="domain" description="PIR2-like helical" evidence="2">
    <location>
        <begin position="103"/>
        <end position="215"/>
    </location>
</feature>
<protein>
    <recommendedName>
        <fullName evidence="2">PIR2-like helical domain-containing protein</fullName>
    </recommendedName>
</protein>
<dbReference type="EMBL" id="JARPOI010000009">
    <property type="protein sequence ID" value="KAJ9171911.1"/>
    <property type="molecule type" value="Genomic_DNA"/>
</dbReference>
<evidence type="ECO:0000256" key="1">
    <source>
        <dbReference type="SAM" id="MobiDB-lite"/>
    </source>
</evidence>
<sequence length="260" mass="28014">MSNSGGDNSNLGSSSSSSVSQQDVRGKNKRNLVYPSPENLVSSPSSLTEFPGYASSWDKSQNPQSDLGHLVVGSTQPNLAAQADEPIDWSDPLALQLEELLLSNIHTIFQNAIKQLCQIGYSEDIAQRAISRLGLYQGGEDLVANIVTDAVALLTSGKDIDSSKDLMFEDLQHMVEYTMLELVHVLKKVKPSLSPAEAMWWLLVCDTNITEACAVEGDLLSEFGGKEIPEASSADSSLPKSRSTEQCSEPIPSNASKPNT</sequence>
<feature type="region of interest" description="Disordered" evidence="1">
    <location>
        <begin position="229"/>
        <end position="260"/>
    </location>
</feature>
<dbReference type="Pfam" id="PF20235">
    <property type="entry name" value="PIR2-like_helical"/>
    <property type="match status" value="1"/>
</dbReference>
<reference evidence="3" key="1">
    <citation type="journal article" date="2023" name="Plant Biotechnol. J.">
        <title>Chromosome-level wild Hevea brasiliensis genome provides new tools for genomic-assisted breeding and valuable loci to elevate rubber yield.</title>
        <authorList>
            <person name="Cheng H."/>
            <person name="Song X."/>
            <person name="Hu Y."/>
            <person name="Wu T."/>
            <person name="Yang Q."/>
            <person name="An Z."/>
            <person name="Feng S."/>
            <person name="Deng Z."/>
            <person name="Wu W."/>
            <person name="Zeng X."/>
            <person name="Tu M."/>
            <person name="Wang X."/>
            <person name="Huang H."/>
        </authorList>
    </citation>
    <scope>NUCLEOTIDE SEQUENCE</scope>
    <source>
        <strain evidence="3">MT/VB/25A 57/8</strain>
    </source>
</reference>
<comment type="caution">
    <text evidence="3">The sequence shown here is derived from an EMBL/GenBank/DDBJ whole genome shotgun (WGS) entry which is preliminary data.</text>
</comment>
<organism evidence="3 4">
    <name type="scientific">Hevea brasiliensis</name>
    <name type="common">Para rubber tree</name>
    <name type="synonym">Siphonia brasiliensis</name>
    <dbReference type="NCBI Taxonomy" id="3981"/>
    <lineage>
        <taxon>Eukaryota</taxon>
        <taxon>Viridiplantae</taxon>
        <taxon>Streptophyta</taxon>
        <taxon>Embryophyta</taxon>
        <taxon>Tracheophyta</taxon>
        <taxon>Spermatophyta</taxon>
        <taxon>Magnoliopsida</taxon>
        <taxon>eudicotyledons</taxon>
        <taxon>Gunneridae</taxon>
        <taxon>Pentapetalae</taxon>
        <taxon>rosids</taxon>
        <taxon>fabids</taxon>
        <taxon>Malpighiales</taxon>
        <taxon>Euphorbiaceae</taxon>
        <taxon>Crotonoideae</taxon>
        <taxon>Micrandreae</taxon>
        <taxon>Hevea</taxon>
    </lineage>
</organism>
<evidence type="ECO:0000313" key="4">
    <source>
        <dbReference type="Proteomes" id="UP001174677"/>
    </source>
</evidence>
<feature type="compositionally biased region" description="Polar residues" evidence="1">
    <location>
        <begin position="233"/>
        <end position="260"/>
    </location>
</feature>